<keyword evidence="5" id="KW-0411">Iron-sulfur</keyword>
<dbReference type="SUPFAM" id="SSF54862">
    <property type="entry name" value="4Fe-4S ferredoxins"/>
    <property type="match status" value="1"/>
</dbReference>
<dbReference type="Proteomes" id="UP000007013">
    <property type="component" value="Chromosome"/>
</dbReference>
<evidence type="ECO:0000256" key="1">
    <source>
        <dbReference type="ARBA" id="ARBA00022485"/>
    </source>
</evidence>
<protein>
    <submittedName>
        <fullName evidence="7">4Fe-4S ferredoxin iron-sulfur binding domain protein</fullName>
    </submittedName>
</protein>
<dbReference type="GO" id="GO:0046872">
    <property type="term" value="F:metal ion binding"/>
    <property type="evidence" value="ECO:0007669"/>
    <property type="project" value="UniProtKB-KW"/>
</dbReference>
<gene>
    <name evidence="7" type="ordered locus">Oter_4119</name>
</gene>
<name>B2A057_OPITP</name>
<keyword evidence="4" id="KW-0408">Iron</keyword>
<dbReference type="InterPro" id="IPR010226">
    <property type="entry name" value="NADH_quinone_OxRdtase_chainI"/>
</dbReference>
<dbReference type="STRING" id="452637.Oter_4119"/>
<keyword evidence="2" id="KW-0479">Metal-binding</keyword>
<dbReference type="PROSITE" id="PS00198">
    <property type="entry name" value="4FE4S_FER_1"/>
    <property type="match status" value="1"/>
</dbReference>
<evidence type="ECO:0000256" key="2">
    <source>
        <dbReference type="ARBA" id="ARBA00022723"/>
    </source>
</evidence>
<dbReference type="GO" id="GO:0051539">
    <property type="term" value="F:4 iron, 4 sulfur cluster binding"/>
    <property type="evidence" value="ECO:0007669"/>
    <property type="project" value="UniProtKB-KW"/>
</dbReference>
<evidence type="ECO:0000256" key="3">
    <source>
        <dbReference type="ARBA" id="ARBA00022737"/>
    </source>
</evidence>
<organism evidence="7 8">
    <name type="scientific">Opitutus terrae (strain DSM 11246 / JCM 15787 / PB90-1)</name>
    <dbReference type="NCBI Taxonomy" id="452637"/>
    <lineage>
        <taxon>Bacteria</taxon>
        <taxon>Pseudomonadati</taxon>
        <taxon>Verrucomicrobiota</taxon>
        <taxon>Opitutia</taxon>
        <taxon>Opitutales</taxon>
        <taxon>Opitutaceae</taxon>
        <taxon>Opitutus</taxon>
    </lineage>
</organism>
<dbReference type="PANTHER" id="PTHR10849">
    <property type="entry name" value="NADH DEHYDROGENASE UBIQUINONE IRON-SULFUR PROTEIN 8, MITOCHONDRIAL"/>
    <property type="match status" value="1"/>
</dbReference>
<keyword evidence="8" id="KW-1185">Reference proteome</keyword>
<dbReference type="GO" id="GO:0016020">
    <property type="term" value="C:membrane"/>
    <property type="evidence" value="ECO:0007669"/>
    <property type="project" value="InterPro"/>
</dbReference>
<evidence type="ECO:0000259" key="6">
    <source>
        <dbReference type="PROSITE" id="PS51379"/>
    </source>
</evidence>
<dbReference type="Gene3D" id="3.30.70.20">
    <property type="match status" value="2"/>
</dbReference>
<evidence type="ECO:0000313" key="8">
    <source>
        <dbReference type="Proteomes" id="UP000007013"/>
    </source>
</evidence>
<sequence length="104" mass="11596">MALQWAVSKPVTCRYPFEPRVPVPGSRGQLEFDPTACTYCTVCAKKCPTRAIVVKRAAKHWTIDRLLCISCGYCVESCPKHCLELTTDHGTPALTKDREYHAAP</sequence>
<dbReference type="HOGENOM" id="CLU_067218_4_6_0"/>
<keyword evidence="3" id="KW-0677">Repeat</keyword>
<dbReference type="KEGG" id="ote:Oter_4119"/>
<proteinExistence type="predicted"/>
<reference evidence="7 8" key="1">
    <citation type="journal article" date="2011" name="J. Bacteriol.">
        <title>Genome sequence of the verrucomicrobium Opitutus terrae PB90-1, an abundant inhabitant of rice paddy soil ecosystems.</title>
        <authorList>
            <person name="van Passel M.W."/>
            <person name="Kant R."/>
            <person name="Palva A."/>
            <person name="Copeland A."/>
            <person name="Lucas S."/>
            <person name="Lapidus A."/>
            <person name="Glavina del Rio T."/>
            <person name="Pitluck S."/>
            <person name="Goltsman E."/>
            <person name="Clum A."/>
            <person name="Sun H."/>
            <person name="Schmutz J."/>
            <person name="Larimer F.W."/>
            <person name="Land M.L."/>
            <person name="Hauser L."/>
            <person name="Kyrpides N."/>
            <person name="Mikhailova N."/>
            <person name="Richardson P.P."/>
            <person name="Janssen P.H."/>
            <person name="de Vos W.M."/>
            <person name="Smidt H."/>
        </authorList>
    </citation>
    <scope>NUCLEOTIDE SEQUENCE [LARGE SCALE GENOMIC DNA]</scope>
    <source>
        <strain evidence="8">DSM 11246 / JCM 15787 / PB90-1</strain>
    </source>
</reference>
<dbReference type="InterPro" id="IPR017896">
    <property type="entry name" value="4Fe4S_Fe-S-bd"/>
</dbReference>
<dbReference type="eggNOG" id="COG1143">
    <property type="taxonomic scope" value="Bacteria"/>
</dbReference>
<feature type="domain" description="4Fe-4S ferredoxin-type" evidence="6">
    <location>
        <begin position="28"/>
        <end position="57"/>
    </location>
</feature>
<dbReference type="GO" id="GO:0016651">
    <property type="term" value="F:oxidoreductase activity, acting on NAD(P)H"/>
    <property type="evidence" value="ECO:0007669"/>
    <property type="project" value="InterPro"/>
</dbReference>
<dbReference type="PROSITE" id="PS51379">
    <property type="entry name" value="4FE4S_FER_2"/>
    <property type="match status" value="2"/>
</dbReference>
<evidence type="ECO:0000256" key="5">
    <source>
        <dbReference type="ARBA" id="ARBA00023014"/>
    </source>
</evidence>
<dbReference type="InterPro" id="IPR017900">
    <property type="entry name" value="4Fe4S_Fe_S_CS"/>
</dbReference>
<accession>B2A057</accession>
<evidence type="ECO:0000313" key="7">
    <source>
        <dbReference type="EMBL" id="ACB77393.1"/>
    </source>
</evidence>
<evidence type="ECO:0000256" key="4">
    <source>
        <dbReference type="ARBA" id="ARBA00023004"/>
    </source>
</evidence>
<dbReference type="OrthoDB" id="9798098at2"/>
<dbReference type="Pfam" id="PF13187">
    <property type="entry name" value="Fer4_9"/>
    <property type="match status" value="1"/>
</dbReference>
<dbReference type="EMBL" id="CP001032">
    <property type="protein sequence ID" value="ACB77393.1"/>
    <property type="molecule type" value="Genomic_DNA"/>
</dbReference>
<dbReference type="AlphaFoldDB" id="B2A057"/>
<feature type="domain" description="4Fe-4S ferredoxin-type" evidence="6">
    <location>
        <begin position="59"/>
        <end position="88"/>
    </location>
</feature>
<keyword evidence="1" id="KW-0004">4Fe-4S</keyword>